<dbReference type="PANTHER" id="PTHR44591:SF25">
    <property type="entry name" value="CHEMOTAXIS TWO-COMPONENT RESPONSE REGULATOR"/>
    <property type="match status" value="1"/>
</dbReference>
<feature type="domain" description="Response regulatory" evidence="3">
    <location>
        <begin position="6"/>
        <end position="120"/>
    </location>
</feature>
<organism evidence="4 5">
    <name type="scientific">Parvibaculum lavamentivorans (strain DS-1 / DSM 13023 / NCIMB 13966)</name>
    <dbReference type="NCBI Taxonomy" id="402881"/>
    <lineage>
        <taxon>Bacteria</taxon>
        <taxon>Pseudomonadati</taxon>
        <taxon>Pseudomonadota</taxon>
        <taxon>Alphaproteobacteria</taxon>
        <taxon>Hyphomicrobiales</taxon>
        <taxon>Parvibaculaceae</taxon>
        <taxon>Parvibaculum</taxon>
    </lineage>
</organism>
<dbReference type="Gene3D" id="3.40.50.2300">
    <property type="match status" value="1"/>
</dbReference>
<accession>A7HS24</accession>
<feature type="modified residue" description="4-aspartylphosphate" evidence="2">
    <location>
        <position position="55"/>
    </location>
</feature>
<dbReference type="OrthoDB" id="9782655at2"/>
<dbReference type="STRING" id="402881.Plav_1086"/>
<dbReference type="RefSeq" id="WP_012109963.1">
    <property type="nucleotide sequence ID" value="NC_009719.1"/>
</dbReference>
<dbReference type="Proteomes" id="UP000006377">
    <property type="component" value="Chromosome"/>
</dbReference>
<dbReference type="HOGENOM" id="CLU_000445_69_8_5"/>
<dbReference type="KEGG" id="pla:Plav_1086"/>
<sequence>MLKIPTVAIVDDDGGVRTSLTSLVRSLGYQVRAYTSAREFLDDKQSPEPDCMIADIQMPHMTGDRLQAVLSSSGRSFPIIFMTAFPSEAVRDRVMAAGARDYLEKPPDSDVIARRLADLLGPR</sequence>
<evidence type="ECO:0000256" key="1">
    <source>
        <dbReference type="ARBA" id="ARBA00022553"/>
    </source>
</evidence>
<proteinExistence type="predicted"/>
<reference evidence="4 5" key="1">
    <citation type="journal article" date="2011" name="Stand. Genomic Sci.">
        <title>Complete genome sequence of Parvibaculum lavamentivorans type strain (DS-1(T)).</title>
        <authorList>
            <person name="Schleheck D."/>
            <person name="Weiss M."/>
            <person name="Pitluck S."/>
            <person name="Bruce D."/>
            <person name="Land M.L."/>
            <person name="Han S."/>
            <person name="Saunders E."/>
            <person name="Tapia R."/>
            <person name="Detter C."/>
            <person name="Brettin T."/>
            <person name="Han J."/>
            <person name="Woyke T."/>
            <person name="Goodwin L."/>
            <person name="Pennacchio L."/>
            <person name="Nolan M."/>
            <person name="Cook A.M."/>
            <person name="Kjelleberg S."/>
            <person name="Thomas T."/>
        </authorList>
    </citation>
    <scope>NUCLEOTIDE SEQUENCE [LARGE SCALE GENOMIC DNA]</scope>
    <source>
        <strain evidence="5">DS-1 / DSM 13023 / NCIMB 13966</strain>
    </source>
</reference>
<dbReference type="SUPFAM" id="SSF52172">
    <property type="entry name" value="CheY-like"/>
    <property type="match status" value="1"/>
</dbReference>
<keyword evidence="1 2" id="KW-0597">Phosphoprotein</keyword>
<dbReference type="AlphaFoldDB" id="A7HS24"/>
<dbReference type="PANTHER" id="PTHR44591">
    <property type="entry name" value="STRESS RESPONSE REGULATOR PROTEIN 1"/>
    <property type="match status" value="1"/>
</dbReference>
<dbReference type="Pfam" id="PF00072">
    <property type="entry name" value="Response_reg"/>
    <property type="match status" value="1"/>
</dbReference>
<gene>
    <name evidence="4" type="ordered locus">Plav_1086</name>
</gene>
<evidence type="ECO:0000259" key="3">
    <source>
        <dbReference type="PROSITE" id="PS50110"/>
    </source>
</evidence>
<evidence type="ECO:0000256" key="2">
    <source>
        <dbReference type="PROSITE-ProRule" id="PRU00169"/>
    </source>
</evidence>
<keyword evidence="5" id="KW-1185">Reference proteome</keyword>
<name>A7HS24_PARL1</name>
<dbReference type="eggNOG" id="COG4566">
    <property type="taxonomic scope" value="Bacteria"/>
</dbReference>
<dbReference type="InterPro" id="IPR001789">
    <property type="entry name" value="Sig_transdc_resp-reg_receiver"/>
</dbReference>
<evidence type="ECO:0000313" key="5">
    <source>
        <dbReference type="Proteomes" id="UP000006377"/>
    </source>
</evidence>
<dbReference type="GO" id="GO:0000160">
    <property type="term" value="P:phosphorelay signal transduction system"/>
    <property type="evidence" value="ECO:0007669"/>
    <property type="project" value="InterPro"/>
</dbReference>
<dbReference type="SMART" id="SM00448">
    <property type="entry name" value="REC"/>
    <property type="match status" value="1"/>
</dbReference>
<protein>
    <submittedName>
        <fullName evidence="4">Response regulator receiver protein</fullName>
    </submittedName>
</protein>
<dbReference type="InterPro" id="IPR050595">
    <property type="entry name" value="Bact_response_regulator"/>
</dbReference>
<evidence type="ECO:0000313" key="4">
    <source>
        <dbReference type="EMBL" id="ABS62707.1"/>
    </source>
</evidence>
<dbReference type="PROSITE" id="PS50110">
    <property type="entry name" value="RESPONSE_REGULATORY"/>
    <property type="match status" value="1"/>
</dbReference>
<dbReference type="EMBL" id="CP000774">
    <property type="protein sequence ID" value="ABS62707.1"/>
    <property type="molecule type" value="Genomic_DNA"/>
</dbReference>
<dbReference type="InterPro" id="IPR011006">
    <property type="entry name" value="CheY-like_superfamily"/>
</dbReference>